<protein>
    <submittedName>
        <fullName evidence="4">DUF4097 domain-containing protein</fullName>
    </submittedName>
</protein>
<reference evidence="4" key="1">
    <citation type="submission" date="2021-06" db="EMBL/GenBank/DDBJ databases">
        <title>Sequencing of actinobacteria type strains.</title>
        <authorList>
            <person name="Nguyen G.-S."/>
            <person name="Wentzel A."/>
        </authorList>
    </citation>
    <scope>NUCLEOTIDE SEQUENCE</scope>
    <source>
        <strain evidence="4">P38-E01</strain>
    </source>
</reference>
<evidence type="ECO:0000313" key="5">
    <source>
        <dbReference type="Proteomes" id="UP000694501"/>
    </source>
</evidence>
<keyword evidence="5" id="KW-1185">Reference proteome</keyword>
<name>A0A949JE89_9ACTN</name>
<dbReference type="RefSeq" id="WP_211042311.1">
    <property type="nucleotide sequence ID" value="NZ_JAELVF020000001.1"/>
</dbReference>
<feature type="transmembrane region" description="Helical" evidence="2">
    <location>
        <begin position="21"/>
        <end position="41"/>
    </location>
</feature>
<dbReference type="Pfam" id="PF13349">
    <property type="entry name" value="DUF4097"/>
    <property type="match status" value="1"/>
</dbReference>
<accession>A0A949JE89</accession>
<dbReference type="Proteomes" id="UP000694501">
    <property type="component" value="Unassembled WGS sequence"/>
</dbReference>
<keyword evidence="2" id="KW-1133">Transmembrane helix</keyword>
<feature type="domain" description="DUF4097" evidence="3">
    <location>
        <begin position="115"/>
        <end position="262"/>
    </location>
</feature>
<evidence type="ECO:0000256" key="1">
    <source>
        <dbReference type="SAM" id="MobiDB-lite"/>
    </source>
</evidence>
<dbReference type="AlphaFoldDB" id="A0A949JE89"/>
<keyword evidence="2" id="KW-0812">Transmembrane</keyword>
<organism evidence="4 5">
    <name type="scientific">Streptomyces tardus</name>
    <dbReference type="NCBI Taxonomy" id="2780544"/>
    <lineage>
        <taxon>Bacteria</taxon>
        <taxon>Bacillati</taxon>
        <taxon>Actinomycetota</taxon>
        <taxon>Actinomycetes</taxon>
        <taxon>Kitasatosporales</taxon>
        <taxon>Streptomycetaceae</taxon>
        <taxon>Streptomyces</taxon>
    </lineage>
</organism>
<evidence type="ECO:0000259" key="3">
    <source>
        <dbReference type="Pfam" id="PF13349"/>
    </source>
</evidence>
<feature type="region of interest" description="Disordered" evidence="1">
    <location>
        <begin position="243"/>
        <end position="265"/>
    </location>
</feature>
<evidence type="ECO:0000256" key="2">
    <source>
        <dbReference type="SAM" id="Phobius"/>
    </source>
</evidence>
<keyword evidence="2" id="KW-0472">Membrane</keyword>
<sequence length="265" mass="28283">MPAQPRTPQQPTAERFPRSAVWLMGTGFVGLAGLFLFSQLISTVEHSSRPVGGDVRAVEVRVDVGKVTVNVTEEDTARASLRSTFTSGLRPPAEAVEQVRDTLRVNANCGRLTGDCSTDYELTVPAETRVTVRTAHGHVSAKGLRASVAARVEVGDVRMIDVRGRTITARSQTGNVTLSDVRFRTADTATERGQIRVVSTSGFTRLRALNHTGDVVLTLPRRSGPYAVEARGGTGRRTVDVERDAGAPATVQASTSEGDVTITGD</sequence>
<feature type="compositionally biased region" description="Polar residues" evidence="1">
    <location>
        <begin position="251"/>
        <end position="265"/>
    </location>
</feature>
<dbReference type="InterPro" id="IPR025164">
    <property type="entry name" value="Toastrack_DUF4097"/>
</dbReference>
<gene>
    <name evidence="4" type="ORF">JGS22_012665</name>
</gene>
<proteinExistence type="predicted"/>
<evidence type="ECO:0000313" key="4">
    <source>
        <dbReference type="EMBL" id="MBU7598442.1"/>
    </source>
</evidence>
<comment type="caution">
    <text evidence="4">The sequence shown here is derived from an EMBL/GenBank/DDBJ whole genome shotgun (WGS) entry which is preliminary data.</text>
</comment>
<dbReference type="EMBL" id="JAELVF020000001">
    <property type="protein sequence ID" value="MBU7598442.1"/>
    <property type="molecule type" value="Genomic_DNA"/>
</dbReference>